<protein>
    <recommendedName>
        <fullName evidence="6">UBC core domain-containing protein</fullName>
    </recommendedName>
</protein>
<dbReference type="PROSITE" id="PS00183">
    <property type="entry name" value="UBC_1"/>
    <property type="match status" value="1"/>
</dbReference>
<keyword evidence="2 4" id="KW-0833">Ubl conjugation pathway</keyword>
<sequence length="329" mass="36423">MALWHRKALPSSASPHPRLQRRERVQSGLLGEYRSPARSPVPPAHAKPKQASAEIARDPDQGLLANAPPVTSSSPSTTSFLSVASVRPFTAHVKAFIRHHRLISAPSTRSHTAIASERRPAALHPLAPQARQRPPRISPASIAAKALIGQDDLAKTSLMSDYEITLINDSMQEFYVRFHGPDETPFAGGVWKIHVELPDQYPYKSPSIGFMNKIFHPNIDELSGSVCLDVINQTWSPMFDCINIFEVFLPQLLRYPNPTDPLNGEAAALLMREPKTYEARVKDYVQRFATKEAANAAGEEEDDDDDDDDEMSDVGSFSDQGEPMGDMEM</sequence>
<feature type="compositionally biased region" description="Acidic residues" evidence="5">
    <location>
        <begin position="298"/>
        <end position="312"/>
    </location>
</feature>
<dbReference type="InterPro" id="IPR000608">
    <property type="entry name" value="UBC"/>
</dbReference>
<dbReference type="AlphaFoldDB" id="W3VMT2"/>
<feature type="region of interest" description="Disordered" evidence="5">
    <location>
        <begin position="292"/>
        <end position="329"/>
    </location>
</feature>
<evidence type="ECO:0000256" key="4">
    <source>
        <dbReference type="RuleBase" id="RU362109"/>
    </source>
</evidence>
<feature type="domain" description="UBC core" evidence="6">
    <location>
        <begin position="142"/>
        <end position="290"/>
    </location>
</feature>
<dbReference type="Gene3D" id="3.10.110.10">
    <property type="entry name" value="Ubiquitin Conjugating Enzyme"/>
    <property type="match status" value="1"/>
</dbReference>
<dbReference type="Pfam" id="PF00179">
    <property type="entry name" value="UQ_con"/>
    <property type="match status" value="1"/>
</dbReference>
<dbReference type="CDD" id="cd23797">
    <property type="entry name" value="UBCc_UBE2H"/>
    <property type="match status" value="1"/>
</dbReference>
<dbReference type="PANTHER" id="PTHR24068">
    <property type="entry name" value="UBIQUITIN-CONJUGATING ENZYME E2"/>
    <property type="match status" value="1"/>
</dbReference>
<proteinExistence type="inferred from homology"/>
<name>W3VMT2_MOEAP</name>
<keyword evidence="4" id="KW-0547">Nucleotide-binding</keyword>
<comment type="similarity">
    <text evidence="4">Belongs to the ubiquitin-conjugating enzyme family.</text>
</comment>
<dbReference type="EMBL" id="AWNI01000012">
    <property type="protein sequence ID" value="ETS62102.1"/>
    <property type="molecule type" value="Genomic_DNA"/>
</dbReference>
<reference evidence="7 8" key="1">
    <citation type="journal article" date="2014" name="Genome Announc.">
        <title>Genome sequence of the basidiomycetous fungus Pseudozyma aphidis DSM70725, an efficient producer of biosurfactant mannosylerythritol lipids.</title>
        <authorList>
            <person name="Lorenz S."/>
            <person name="Guenther M."/>
            <person name="Grumaz C."/>
            <person name="Rupp S."/>
            <person name="Zibek S."/>
            <person name="Sohn K."/>
        </authorList>
    </citation>
    <scope>NUCLEOTIDE SEQUENCE [LARGE SCALE GENOMIC DNA]</scope>
    <source>
        <strain evidence="8">ATCC 32657 / CBS 517.83 / DSM 70725 / JCM 10318 / NBRC 10182 / NRRL Y-7954 / St-0401</strain>
    </source>
</reference>
<feature type="active site" description="Glycyl thioester intermediate" evidence="3">
    <location>
        <position position="227"/>
    </location>
</feature>
<dbReference type="InterPro" id="IPR023313">
    <property type="entry name" value="UBQ-conjugating_AS"/>
</dbReference>
<dbReference type="SUPFAM" id="SSF54495">
    <property type="entry name" value="UBC-like"/>
    <property type="match status" value="1"/>
</dbReference>
<dbReference type="OrthoDB" id="269518at2759"/>
<feature type="region of interest" description="Disordered" evidence="5">
    <location>
        <begin position="1"/>
        <end position="54"/>
    </location>
</feature>
<keyword evidence="1" id="KW-0808">Transferase</keyword>
<gene>
    <name evidence="7" type="ORF">PaG_03662</name>
</gene>
<dbReference type="HOGENOM" id="CLU_845022_0_0_1"/>
<evidence type="ECO:0000259" key="6">
    <source>
        <dbReference type="PROSITE" id="PS50127"/>
    </source>
</evidence>
<accession>W3VMT2</accession>
<dbReference type="GO" id="GO:0005524">
    <property type="term" value="F:ATP binding"/>
    <property type="evidence" value="ECO:0007669"/>
    <property type="project" value="UniProtKB-UniRule"/>
</dbReference>
<evidence type="ECO:0000313" key="8">
    <source>
        <dbReference type="Proteomes" id="UP000019462"/>
    </source>
</evidence>
<dbReference type="Proteomes" id="UP000019462">
    <property type="component" value="Unassembled WGS sequence"/>
</dbReference>
<dbReference type="GO" id="GO:0016740">
    <property type="term" value="F:transferase activity"/>
    <property type="evidence" value="ECO:0007669"/>
    <property type="project" value="UniProtKB-KW"/>
</dbReference>
<evidence type="ECO:0000256" key="3">
    <source>
        <dbReference type="PROSITE-ProRule" id="PRU10133"/>
    </source>
</evidence>
<evidence type="ECO:0000256" key="5">
    <source>
        <dbReference type="SAM" id="MobiDB-lite"/>
    </source>
</evidence>
<keyword evidence="4" id="KW-0067">ATP-binding</keyword>
<comment type="caution">
    <text evidence="7">The sequence shown here is derived from an EMBL/GenBank/DDBJ whole genome shotgun (WGS) entry which is preliminary data.</text>
</comment>
<organism evidence="7 8">
    <name type="scientific">Moesziomyces aphidis</name>
    <name type="common">Pseudozyma aphidis</name>
    <dbReference type="NCBI Taxonomy" id="84754"/>
    <lineage>
        <taxon>Eukaryota</taxon>
        <taxon>Fungi</taxon>
        <taxon>Dikarya</taxon>
        <taxon>Basidiomycota</taxon>
        <taxon>Ustilaginomycotina</taxon>
        <taxon>Ustilaginomycetes</taxon>
        <taxon>Ustilaginales</taxon>
        <taxon>Ustilaginaceae</taxon>
        <taxon>Moesziomyces</taxon>
    </lineage>
</organism>
<dbReference type="InterPro" id="IPR016135">
    <property type="entry name" value="UBQ-conjugating_enzyme/RWD"/>
</dbReference>
<dbReference type="PROSITE" id="PS50127">
    <property type="entry name" value="UBC_2"/>
    <property type="match status" value="1"/>
</dbReference>
<evidence type="ECO:0000256" key="1">
    <source>
        <dbReference type="ARBA" id="ARBA00022679"/>
    </source>
</evidence>
<dbReference type="SMART" id="SM00212">
    <property type="entry name" value="UBCc"/>
    <property type="match status" value="1"/>
</dbReference>
<dbReference type="FunFam" id="3.10.110.10:FF:000061">
    <property type="entry name" value="Ubiquitin-conjugating enzyme E2 8"/>
    <property type="match status" value="1"/>
</dbReference>
<evidence type="ECO:0000313" key="7">
    <source>
        <dbReference type="EMBL" id="ETS62102.1"/>
    </source>
</evidence>
<keyword evidence="8" id="KW-1185">Reference proteome</keyword>
<evidence type="ECO:0000256" key="2">
    <source>
        <dbReference type="ARBA" id="ARBA00022786"/>
    </source>
</evidence>